<dbReference type="EMBL" id="KZ819921">
    <property type="protein sequence ID" value="PWN50540.1"/>
    <property type="molecule type" value="Genomic_DNA"/>
</dbReference>
<accession>A0ACD0NXI5</accession>
<keyword evidence="2" id="KW-1185">Reference proteome</keyword>
<protein>
    <submittedName>
        <fullName evidence="1">Translin</fullName>
    </submittedName>
</protein>
<gene>
    <name evidence="1" type="ORF">IE53DRAFT_89383</name>
</gene>
<evidence type="ECO:0000313" key="2">
    <source>
        <dbReference type="Proteomes" id="UP000245626"/>
    </source>
</evidence>
<sequence>MTKSSSDGKGQQPSTSSPPPFKRQKRDFEEADSKLGENTSSSRSTMTTINTEQRSSRIKNVFQGFRDELDEHNDRRERLIKTSRDVTSLSKKLIFHLHRYDVRHHDPESNLEIDPPEQGDQGKEGEKEVSAKSKNPNVKLLREARVKLEEVVGLLRSAAEKEGFSSLGTDKIGEGVEQEQGACAEIPLNALRAQRYERAIGPGMEEFIEALSFYHYLRYGNLVSLQEVQARFRLKPFAEGGSDALGGQEGAILLPIPTSRYLLGLSDLTGELMRFATNAVGQGDTGKIVNPVLSLLRDIRNELDPFVPLIRDMKKKQSVTSQSVKKIEDVLYAIAVRSSEYGSDPQALQEMVRRTLSAGGGGGGREEEE</sequence>
<dbReference type="Proteomes" id="UP000245626">
    <property type="component" value="Unassembled WGS sequence"/>
</dbReference>
<name>A0ACD0NXI5_9BASI</name>
<organism evidence="1 2">
    <name type="scientific">Violaceomyces palustris</name>
    <dbReference type="NCBI Taxonomy" id="1673888"/>
    <lineage>
        <taxon>Eukaryota</taxon>
        <taxon>Fungi</taxon>
        <taxon>Dikarya</taxon>
        <taxon>Basidiomycota</taxon>
        <taxon>Ustilaginomycotina</taxon>
        <taxon>Ustilaginomycetes</taxon>
        <taxon>Violaceomycetales</taxon>
        <taxon>Violaceomycetaceae</taxon>
        <taxon>Violaceomyces</taxon>
    </lineage>
</organism>
<reference evidence="1 2" key="1">
    <citation type="journal article" date="2018" name="Mol. Biol. Evol.">
        <title>Broad Genomic Sampling Reveals a Smut Pathogenic Ancestry of the Fungal Clade Ustilaginomycotina.</title>
        <authorList>
            <person name="Kijpornyongpan T."/>
            <person name="Mondo S.J."/>
            <person name="Barry K."/>
            <person name="Sandor L."/>
            <person name="Lee J."/>
            <person name="Lipzen A."/>
            <person name="Pangilinan J."/>
            <person name="LaButti K."/>
            <person name="Hainaut M."/>
            <person name="Henrissat B."/>
            <person name="Grigoriev I.V."/>
            <person name="Spatafora J.W."/>
            <person name="Aime M.C."/>
        </authorList>
    </citation>
    <scope>NUCLEOTIDE SEQUENCE [LARGE SCALE GENOMIC DNA]</scope>
    <source>
        <strain evidence="1 2">SA 807</strain>
    </source>
</reference>
<evidence type="ECO:0000313" key="1">
    <source>
        <dbReference type="EMBL" id="PWN50540.1"/>
    </source>
</evidence>
<proteinExistence type="predicted"/>